<protein>
    <submittedName>
        <fullName evidence="2">Uncharacterized protein</fullName>
    </submittedName>
</protein>
<evidence type="ECO:0000313" key="3">
    <source>
        <dbReference type="Proteomes" id="UP000266723"/>
    </source>
</evidence>
<keyword evidence="3" id="KW-1185">Reference proteome</keyword>
<name>A0ABQ7CN20_BRACR</name>
<dbReference type="EMBL" id="QGKV02000759">
    <property type="protein sequence ID" value="KAF3561277.1"/>
    <property type="molecule type" value="Genomic_DNA"/>
</dbReference>
<sequence length="447" mass="50352">MSLHDLFVSDGSSWQHVDVMPKVEFSADSIDPEEVDAYWTARGEVKPPVSGLWVPSPFKANPVAGCPSRICPNGLAAIRRFCRVSESVEFRLPEAGEVALSPPEGYFTCYEAYLMQCHLWFPITELIVKLLNRFNLSISQVNPCGLQHLVRILVLSYELGITLDTDHLKALEQFFFVRVSDASVETSAILVFTTGWGKRSIPDSERLLSLLVRRAAALYHSRFQPDLPTEEGSETKRDRSKARKDKHLMVVEDAVDGQLSPDNILKDYLDSQAGESNEVPDSSKAARMVNGAHMARFKAEVADNEIARLKDELESSRRRERESFEKEVNHAYSQGKREVVKVMKSRRDKFSQKFGELKGRYKVLADYRECCGTVGGLYLTQFPDYSFTSKYARQTGYMAEKDRDFKISKAEMGDLGETGEVDQPVAPLDVNHYSIGRSMSGNFDLGD</sequence>
<evidence type="ECO:0000256" key="1">
    <source>
        <dbReference type="SAM" id="MobiDB-lite"/>
    </source>
</evidence>
<dbReference type="PANTHER" id="PTHR31099:SF37">
    <property type="entry name" value="MYOSIN HEAVY CHAIN-LIKE PROTEIN"/>
    <property type="match status" value="1"/>
</dbReference>
<proteinExistence type="predicted"/>
<feature type="region of interest" description="Disordered" evidence="1">
    <location>
        <begin position="225"/>
        <end position="246"/>
    </location>
</feature>
<reference evidence="2 3" key="1">
    <citation type="journal article" date="2020" name="BMC Genomics">
        <title>Intraspecific diversification of the crop wild relative Brassica cretica Lam. using demographic model selection.</title>
        <authorList>
            <person name="Kioukis A."/>
            <person name="Michalopoulou V.A."/>
            <person name="Briers L."/>
            <person name="Pirintsos S."/>
            <person name="Studholme D.J."/>
            <person name="Pavlidis P."/>
            <person name="Sarris P.F."/>
        </authorList>
    </citation>
    <scope>NUCLEOTIDE SEQUENCE [LARGE SCALE GENOMIC DNA]</scope>
    <source>
        <strain evidence="3">cv. PFS-1207/04</strain>
    </source>
</reference>
<comment type="caution">
    <text evidence="2">The sequence shown here is derived from an EMBL/GenBank/DDBJ whole genome shotgun (WGS) entry which is preliminary data.</text>
</comment>
<organism evidence="2 3">
    <name type="scientific">Brassica cretica</name>
    <name type="common">Mustard</name>
    <dbReference type="NCBI Taxonomy" id="69181"/>
    <lineage>
        <taxon>Eukaryota</taxon>
        <taxon>Viridiplantae</taxon>
        <taxon>Streptophyta</taxon>
        <taxon>Embryophyta</taxon>
        <taxon>Tracheophyta</taxon>
        <taxon>Spermatophyta</taxon>
        <taxon>Magnoliopsida</taxon>
        <taxon>eudicotyledons</taxon>
        <taxon>Gunneridae</taxon>
        <taxon>Pentapetalae</taxon>
        <taxon>rosids</taxon>
        <taxon>malvids</taxon>
        <taxon>Brassicales</taxon>
        <taxon>Brassicaceae</taxon>
        <taxon>Brassiceae</taxon>
        <taxon>Brassica</taxon>
    </lineage>
</organism>
<accession>A0ABQ7CN20</accession>
<dbReference type="PANTHER" id="PTHR31099">
    <property type="entry name" value="OS06G0165300 PROTEIN"/>
    <property type="match status" value="1"/>
</dbReference>
<dbReference type="Proteomes" id="UP000266723">
    <property type="component" value="Unassembled WGS sequence"/>
</dbReference>
<gene>
    <name evidence="2" type="ORF">DY000_02016618</name>
</gene>
<evidence type="ECO:0000313" key="2">
    <source>
        <dbReference type="EMBL" id="KAF3561277.1"/>
    </source>
</evidence>